<dbReference type="EMBL" id="CM044705">
    <property type="protein sequence ID" value="KAI5664000.1"/>
    <property type="molecule type" value="Genomic_DNA"/>
</dbReference>
<protein>
    <submittedName>
        <fullName evidence="1">Uncharacterized protein</fullName>
    </submittedName>
</protein>
<sequence length="163" mass="19191">MSWKSLFPTSTVKTLWVAHSDHSPLLLRLENKTPLVGERRKRVFRFELLWVRKEECHMNKDGHRDEKLQVPITSVRTRIIKGKDDQIDQGLMIAIEETIKEGLKFKNEGLEDDGNPHRLLMIQCLNLKKEYSTWIQEVLRLARGCLRMESIQFLLKAKDLRKA</sequence>
<accession>A0ACC0ASZ5</accession>
<keyword evidence="2" id="KW-1185">Reference proteome</keyword>
<evidence type="ECO:0000313" key="1">
    <source>
        <dbReference type="EMBL" id="KAI5664000.1"/>
    </source>
</evidence>
<reference evidence="2" key="1">
    <citation type="journal article" date="2023" name="Nat. Plants">
        <title>Single-cell RNA sequencing provides a high-resolution roadmap for understanding the multicellular compartmentation of specialized metabolism.</title>
        <authorList>
            <person name="Sun S."/>
            <person name="Shen X."/>
            <person name="Li Y."/>
            <person name="Li Y."/>
            <person name="Wang S."/>
            <person name="Li R."/>
            <person name="Zhang H."/>
            <person name="Shen G."/>
            <person name="Guo B."/>
            <person name="Wei J."/>
            <person name="Xu J."/>
            <person name="St-Pierre B."/>
            <person name="Chen S."/>
            <person name="Sun C."/>
        </authorList>
    </citation>
    <scope>NUCLEOTIDE SEQUENCE [LARGE SCALE GENOMIC DNA]</scope>
</reference>
<evidence type="ECO:0000313" key="2">
    <source>
        <dbReference type="Proteomes" id="UP001060085"/>
    </source>
</evidence>
<comment type="caution">
    <text evidence="1">The sequence shown here is derived from an EMBL/GenBank/DDBJ whole genome shotgun (WGS) entry which is preliminary data.</text>
</comment>
<organism evidence="1 2">
    <name type="scientific">Catharanthus roseus</name>
    <name type="common">Madagascar periwinkle</name>
    <name type="synonym">Vinca rosea</name>
    <dbReference type="NCBI Taxonomy" id="4058"/>
    <lineage>
        <taxon>Eukaryota</taxon>
        <taxon>Viridiplantae</taxon>
        <taxon>Streptophyta</taxon>
        <taxon>Embryophyta</taxon>
        <taxon>Tracheophyta</taxon>
        <taxon>Spermatophyta</taxon>
        <taxon>Magnoliopsida</taxon>
        <taxon>eudicotyledons</taxon>
        <taxon>Gunneridae</taxon>
        <taxon>Pentapetalae</taxon>
        <taxon>asterids</taxon>
        <taxon>lamiids</taxon>
        <taxon>Gentianales</taxon>
        <taxon>Apocynaceae</taxon>
        <taxon>Rauvolfioideae</taxon>
        <taxon>Vinceae</taxon>
        <taxon>Catharanthinae</taxon>
        <taxon>Catharanthus</taxon>
    </lineage>
</organism>
<dbReference type="Proteomes" id="UP001060085">
    <property type="component" value="Linkage Group LG05"/>
</dbReference>
<proteinExistence type="predicted"/>
<name>A0ACC0ASZ5_CATRO</name>
<gene>
    <name evidence="1" type="ORF">M9H77_23323</name>
</gene>